<dbReference type="AlphaFoldDB" id="A0A0P0XZD5"/>
<dbReference type="Proteomes" id="UP000059680">
    <property type="component" value="Chromosome 11"/>
</dbReference>
<reference evidence="1 2" key="2">
    <citation type="journal article" date="2013" name="Plant Cell Physiol.">
        <title>Rice Annotation Project Database (RAP-DB): an integrative and interactive database for rice genomics.</title>
        <authorList>
            <person name="Sakai H."/>
            <person name="Lee S.S."/>
            <person name="Tanaka T."/>
            <person name="Numa H."/>
            <person name="Kim J."/>
            <person name="Kawahara Y."/>
            <person name="Wakimoto H."/>
            <person name="Yang C.C."/>
            <person name="Iwamoto M."/>
            <person name="Abe T."/>
            <person name="Yamada Y."/>
            <person name="Muto A."/>
            <person name="Inokuchi H."/>
            <person name="Ikemura T."/>
            <person name="Matsumoto T."/>
            <person name="Sasaki T."/>
            <person name="Itoh T."/>
        </authorList>
    </citation>
    <scope>NUCLEOTIDE SEQUENCE [LARGE SCALE GENOMIC DNA]</scope>
    <source>
        <strain evidence="2">cv. Nipponbare</strain>
    </source>
</reference>
<evidence type="ECO:0000313" key="2">
    <source>
        <dbReference type="Proteomes" id="UP000059680"/>
    </source>
</evidence>
<reference evidence="1 2" key="3">
    <citation type="journal article" date="2013" name="Rice">
        <title>Improvement of the Oryza sativa Nipponbare reference genome using next generation sequence and optical map data.</title>
        <authorList>
            <person name="Kawahara Y."/>
            <person name="de la Bastide M."/>
            <person name="Hamilton J.P."/>
            <person name="Kanamori H."/>
            <person name="McCombie W.R."/>
            <person name="Ouyang S."/>
            <person name="Schwartz D.C."/>
            <person name="Tanaka T."/>
            <person name="Wu J."/>
            <person name="Zhou S."/>
            <person name="Childs K.L."/>
            <person name="Davidson R.M."/>
            <person name="Lin H."/>
            <person name="Quesada-Ocampo L."/>
            <person name="Vaillancourt B."/>
            <person name="Sakai H."/>
            <person name="Lee S.S."/>
            <person name="Kim J."/>
            <person name="Numa H."/>
            <person name="Itoh T."/>
            <person name="Buell C.R."/>
            <person name="Matsumoto T."/>
        </authorList>
    </citation>
    <scope>NUCLEOTIDE SEQUENCE [LARGE SCALE GENOMIC DNA]</scope>
    <source>
        <strain evidence="2">cv. Nipponbare</strain>
    </source>
</reference>
<feature type="non-terminal residue" evidence="1">
    <location>
        <position position="1"/>
    </location>
</feature>
<dbReference type="EMBL" id="AP014967">
    <property type="protein sequence ID" value="BAT12886.1"/>
    <property type="molecule type" value="Genomic_DNA"/>
</dbReference>
<proteinExistence type="predicted"/>
<accession>A0A0P0XZD5</accession>
<name>A0A0P0XZD5_ORYSJ</name>
<protein>
    <submittedName>
        <fullName evidence="1">Os11g0173500 protein</fullName>
    </submittedName>
</protein>
<keyword evidence="2" id="KW-1185">Reference proteome</keyword>
<evidence type="ECO:0000313" key="1">
    <source>
        <dbReference type="EMBL" id="BAT12886.1"/>
    </source>
</evidence>
<reference evidence="2" key="1">
    <citation type="journal article" date="2005" name="Nature">
        <title>The map-based sequence of the rice genome.</title>
        <authorList>
            <consortium name="International rice genome sequencing project (IRGSP)"/>
            <person name="Matsumoto T."/>
            <person name="Wu J."/>
            <person name="Kanamori H."/>
            <person name="Katayose Y."/>
            <person name="Fujisawa M."/>
            <person name="Namiki N."/>
            <person name="Mizuno H."/>
            <person name="Yamamoto K."/>
            <person name="Antonio B.A."/>
            <person name="Baba T."/>
            <person name="Sakata K."/>
            <person name="Nagamura Y."/>
            <person name="Aoki H."/>
            <person name="Arikawa K."/>
            <person name="Arita K."/>
            <person name="Bito T."/>
            <person name="Chiden Y."/>
            <person name="Fujitsuka N."/>
            <person name="Fukunaka R."/>
            <person name="Hamada M."/>
            <person name="Harada C."/>
            <person name="Hayashi A."/>
            <person name="Hijishita S."/>
            <person name="Honda M."/>
            <person name="Hosokawa S."/>
            <person name="Ichikawa Y."/>
            <person name="Idonuma A."/>
            <person name="Iijima M."/>
            <person name="Ikeda M."/>
            <person name="Ikeno M."/>
            <person name="Ito K."/>
            <person name="Ito S."/>
            <person name="Ito T."/>
            <person name="Ito Y."/>
            <person name="Ito Y."/>
            <person name="Iwabuchi A."/>
            <person name="Kamiya K."/>
            <person name="Karasawa W."/>
            <person name="Kurita K."/>
            <person name="Katagiri S."/>
            <person name="Kikuta A."/>
            <person name="Kobayashi H."/>
            <person name="Kobayashi N."/>
            <person name="Machita K."/>
            <person name="Maehara T."/>
            <person name="Masukawa M."/>
            <person name="Mizubayashi T."/>
            <person name="Mukai Y."/>
            <person name="Nagasaki H."/>
            <person name="Nagata Y."/>
            <person name="Naito S."/>
            <person name="Nakashima M."/>
            <person name="Nakama Y."/>
            <person name="Nakamichi Y."/>
            <person name="Nakamura M."/>
            <person name="Meguro A."/>
            <person name="Negishi M."/>
            <person name="Ohta I."/>
            <person name="Ohta T."/>
            <person name="Okamoto M."/>
            <person name="Ono N."/>
            <person name="Saji S."/>
            <person name="Sakaguchi M."/>
            <person name="Sakai K."/>
            <person name="Shibata M."/>
            <person name="Shimokawa T."/>
            <person name="Song J."/>
            <person name="Takazaki Y."/>
            <person name="Terasawa K."/>
            <person name="Tsugane M."/>
            <person name="Tsuji K."/>
            <person name="Ueda S."/>
            <person name="Waki K."/>
            <person name="Yamagata H."/>
            <person name="Yamamoto M."/>
            <person name="Yamamoto S."/>
            <person name="Yamane H."/>
            <person name="Yoshiki S."/>
            <person name="Yoshihara R."/>
            <person name="Yukawa K."/>
            <person name="Zhong H."/>
            <person name="Yano M."/>
            <person name="Yuan Q."/>
            <person name="Ouyang S."/>
            <person name="Liu J."/>
            <person name="Jones K.M."/>
            <person name="Gansberger K."/>
            <person name="Moffat K."/>
            <person name="Hill J."/>
            <person name="Bera J."/>
            <person name="Fadrosh D."/>
            <person name="Jin S."/>
            <person name="Johri S."/>
            <person name="Kim M."/>
            <person name="Overton L."/>
            <person name="Reardon M."/>
            <person name="Tsitrin T."/>
            <person name="Vuong H."/>
            <person name="Weaver B."/>
            <person name="Ciecko A."/>
            <person name="Tallon L."/>
            <person name="Jackson J."/>
            <person name="Pai G."/>
            <person name="Aken S.V."/>
            <person name="Utterback T."/>
            <person name="Reidmuller S."/>
            <person name="Feldblyum T."/>
            <person name="Hsiao J."/>
            <person name="Zismann V."/>
            <person name="Iobst S."/>
            <person name="de Vazeille A.R."/>
            <person name="Buell C.R."/>
            <person name="Ying K."/>
            <person name="Li Y."/>
            <person name="Lu T."/>
            <person name="Huang Y."/>
            <person name="Zhao Q."/>
            <person name="Feng Q."/>
            <person name="Zhang L."/>
            <person name="Zhu J."/>
            <person name="Weng Q."/>
            <person name="Mu J."/>
            <person name="Lu Y."/>
            <person name="Fan D."/>
            <person name="Liu Y."/>
            <person name="Guan J."/>
            <person name="Zhang Y."/>
            <person name="Yu S."/>
            <person name="Liu X."/>
            <person name="Zhang Y."/>
            <person name="Hong G."/>
            <person name="Han B."/>
            <person name="Choisne N."/>
            <person name="Demange N."/>
            <person name="Orjeda G."/>
            <person name="Samain S."/>
            <person name="Cattolico L."/>
            <person name="Pelletier E."/>
            <person name="Couloux A."/>
            <person name="Segurens B."/>
            <person name="Wincker P."/>
            <person name="D'Hont A."/>
            <person name="Scarpelli C."/>
            <person name="Weissenbach J."/>
            <person name="Salanoubat M."/>
            <person name="Quetier F."/>
            <person name="Yu Y."/>
            <person name="Kim H.R."/>
            <person name="Rambo T."/>
            <person name="Currie J."/>
            <person name="Collura K."/>
            <person name="Luo M."/>
            <person name="Yang T."/>
            <person name="Ammiraju J.S.S."/>
            <person name="Engler F."/>
            <person name="Soderlund C."/>
            <person name="Wing R.A."/>
            <person name="Palmer L.E."/>
            <person name="de la Bastide M."/>
            <person name="Spiegel L."/>
            <person name="Nascimento L."/>
            <person name="Zutavern T."/>
            <person name="O'Shaughnessy A."/>
            <person name="Dike S."/>
            <person name="Dedhia N."/>
            <person name="Preston R."/>
            <person name="Balija V."/>
            <person name="McCombie W.R."/>
            <person name="Chow T."/>
            <person name="Chen H."/>
            <person name="Chung M."/>
            <person name="Chen C."/>
            <person name="Shaw J."/>
            <person name="Wu H."/>
            <person name="Hsiao K."/>
            <person name="Chao Y."/>
            <person name="Chu M."/>
            <person name="Cheng C."/>
            <person name="Hour A."/>
            <person name="Lee P."/>
            <person name="Lin S."/>
            <person name="Lin Y."/>
            <person name="Liou J."/>
            <person name="Liu S."/>
            <person name="Hsing Y."/>
            <person name="Raghuvanshi S."/>
            <person name="Mohanty A."/>
            <person name="Bharti A.K."/>
            <person name="Gaur A."/>
            <person name="Gupta V."/>
            <person name="Kumar D."/>
            <person name="Ravi V."/>
            <person name="Vij S."/>
            <person name="Kapur A."/>
            <person name="Khurana P."/>
            <person name="Khurana P."/>
            <person name="Khurana J.P."/>
            <person name="Tyagi A.K."/>
            <person name="Gaikwad K."/>
            <person name="Singh A."/>
            <person name="Dalal V."/>
            <person name="Srivastava S."/>
            <person name="Dixit A."/>
            <person name="Pal A.K."/>
            <person name="Ghazi I.A."/>
            <person name="Yadav M."/>
            <person name="Pandit A."/>
            <person name="Bhargava A."/>
            <person name="Sureshbabu K."/>
            <person name="Batra K."/>
            <person name="Sharma T.R."/>
            <person name="Mohapatra T."/>
            <person name="Singh N.K."/>
            <person name="Messing J."/>
            <person name="Nelson A.B."/>
            <person name="Fuks G."/>
            <person name="Kavchok S."/>
            <person name="Keizer G."/>
            <person name="Linton E."/>
            <person name="Llaca V."/>
            <person name="Song R."/>
            <person name="Tanyolac B."/>
            <person name="Young S."/>
            <person name="Ho-Il K."/>
            <person name="Hahn J.H."/>
            <person name="Sangsakoo G."/>
            <person name="Vanavichit A."/>
            <person name="de Mattos Luiz.A.T."/>
            <person name="Zimmer P.D."/>
            <person name="Malone G."/>
            <person name="Dellagostin O."/>
            <person name="de Oliveira A.C."/>
            <person name="Bevan M."/>
            <person name="Bancroft I."/>
            <person name="Minx P."/>
            <person name="Cordum H."/>
            <person name="Wilson R."/>
            <person name="Cheng Z."/>
            <person name="Jin W."/>
            <person name="Jiang J."/>
            <person name="Leong S.A."/>
            <person name="Iwama H."/>
            <person name="Gojobori T."/>
            <person name="Itoh T."/>
            <person name="Niimura Y."/>
            <person name="Fujii Y."/>
            <person name="Habara T."/>
            <person name="Sakai H."/>
            <person name="Sato Y."/>
            <person name="Wilson G."/>
            <person name="Kumar K."/>
            <person name="McCouch S."/>
            <person name="Juretic N."/>
            <person name="Hoen D."/>
            <person name="Wright S."/>
            <person name="Bruskiewich R."/>
            <person name="Bureau T."/>
            <person name="Miyao A."/>
            <person name="Hirochika H."/>
            <person name="Nishikawa T."/>
            <person name="Kadowaki K."/>
            <person name="Sugiura M."/>
            <person name="Burr B."/>
            <person name="Sasaki T."/>
        </authorList>
    </citation>
    <scope>NUCLEOTIDE SEQUENCE [LARGE SCALE GENOMIC DNA]</scope>
    <source>
        <strain evidence="2">cv. Nipponbare</strain>
    </source>
</reference>
<sequence length="143" mass="15849">PLAAAAAAAEAEAGGEGYSGYGGPRGDGSRLQQAFHGFRAPHPPGDAEPGSIAVLENLGLLSPNLRPSTRPISCAGITSEGNNRNGWRDLMKMDRWVTEPLGDSWLLATWRATWYITHYREKRMLVEMEELLCFFTVEHHYHR</sequence>
<organism evidence="1 2">
    <name type="scientific">Oryza sativa subsp. japonica</name>
    <name type="common">Rice</name>
    <dbReference type="NCBI Taxonomy" id="39947"/>
    <lineage>
        <taxon>Eukaryota</taxon>
        <taxon>Viridiplantae</taxon>
        <taxon>Streptophyta</taxon>
        <taxon>Embryophyta</taxon>
        <taxon>Tracheophyta</taxon>
        <taxon>Spermatophyta</taxon>
        <taxon>Magnoliopsida</taxon>
        <taxon>Liliopsida</taxon>
        <taxon>Poales</taxon>
        <taxon>Poaceae</taxon>
        <taxon>BOP clade</taxon>
        <taxon>Oryzoideae</taxon>
        <taxon>Oryzeae</taxon>
        <taxon>Oryzinae</taxon>
        <taxon>Oryza</taxon>
        <taxon>Oryza sativa</taxon>
    </lineage>
</organism>
<gene>
    <name evidence="1" type="ordered locus">Os11g0173500</name>
    <name evidence="1" type="ORF">OSNPB_110173500</name>
</gene>
<dbReference type="ExpressionAtlas" id="A0A0P0XZD5">
    <property type="expression patterns" value="baseline and differential"/>
</dbReference>
<dbReference type="Gramene" id="Os11t0173500-02">
    <property type="protein sequence ID" value="Os11t0173500-02"/>
    <property type="gene ID" value="Os11g0173500"/>
</dbReference>